<dbReference type="GO" id="GO:0006574">
    <property type="term" value="P:L-valine catabolic process"/>
    <property type="evidence" value="ECO:0007669"/>
    <property type="project" value="TreeGrafter"/>
</dbReference>
<feature type="domain" description="Enoyl-CoA hydratase/isomerase" evidence="4">
    <location>
        <begin position="29"/>
        <end position="358"/>
    </location>
</feature>
<dbReference type="GeneID" id="7831978"/>
<evidence type="ECO:0000313" key="5">
    <source>
        <dbReference type="EMBL" id="EAR88827.1"/>
    </source>
</evidence>
<dbReference type="HOGENOM" id="CLU_009834_22_1_1"/>
<reference evidence="6" key="1">
    <citation type="journal article" date="2006" name="PLoS Biol.">
        <title>Macronuclear genome sequence of the ciliate Tetrahymena thermophila, a model eukaryote.</title>
        <authorList>
            <person name="Eisen J.A."/>
            <person name="Coyne R.S."/>
            <person name="Wu M."/>
            <person name="Wu D."/>
            <person name="Thiagarajan M."/>
            <person name="Wortman J.R."/>
            <person name="Badger J.H."/>
            <person name="Ren Q."/>
            <person name="Amedeo P."/>
            <person name="Jones K.M."/>
            <person name="Tallon L.J."/>
            <person name="Delcher A.L."/>
            <person name="Salzberg S.L."/>
            <person name="Silva J.C."/>
            <person name="Haas B.J."/>
            <person name="Majoros W.H."/>
            <person name="Farzad M."/>
            <person name="Carlton J.M."/>
            <person name="Smith R.K. Jr."/>
            <person name="Garg J."/>
            <person name="Pearlman R.E."/>
            <person name="Karrer K.M."/>
            <person name="Sun L."/>
            <person name="Manning G."/>
            <person name="Elde N.C."/>
            <person name="Turkewitz A.P."/>
            <person name="Asai D.J."/>
            <person name="Wilkes D.E."/>
            <person name="Wang Y."/>
            <person name="Cai H."/>
            <person name="Collins K."/>
            <person name="Stewart B.A."/>
            <person name="Lee S.R."/>
            <person name="Wilamowska K."/>
            <person name="Weinberg Z."/>
            <person name="Ruzzo W.L."/>
            <person name="Wloga D."/>
            <person name="Gaertig J."/>
            <person name="Frankel J."/>
            <person name="Tsao C.-C."/>
            <person name="Gorovsky M.A."/>
            <person name="Keeling P.J."/>
            <person name="Waller R.F."/>
            <person name="Patron N.J."/>
            <person name="Cherry J.M."/>
            <person name="Stover N.A."/>
            <person name="Krieger C.J."/>
            <person name="del Toro C."/>
            <person name="Ryder H.F."/>
            <person name="Williamson S.C."/>
            <person name="Barbeau R.A."/>
            <person name="Hamilton E.P."/>
            <person name="Orias E."/>
        </authorList>
    </citation>
    <scope>NUCLEOTIDE SEQUENCE [LARGE SCALE GENOMIC DNA]</scope>
    <source>
        <strain evidence="6">SB210</strain>
    </source>
</reference>
<sequence>MERVDNLNKQIKEDKVIIKKCKHPSTVSVLLNNPKRLNSLDVHMFKKLNDVVSDFNHKIIIIRGVGDKAFSCGGDVKSLHKYITQKDDESLMQYFDSEFKMDYAYFLQNQIPNCALITIYNGIAIGGSITMSIYSKIRICSENTLISLPECKNGLLVPSIQYFSNLRDNLGVYLMMTGDFIKGEDCVKYGLADYFVEHSKLVDLQNELEMQENLESCHKICKKYAQNIDVNQIRNKEYIKDLFQLTDFNTFWQNINQKASQNQDLKLQKFAQHCLKQMNLSSKISIRVNYSMILSSFDSSISFNQFMLLQARSAINLTKLSTDCQEGLKKAVIDRNYIPQWSHETVESVSQQEIDQILNDETQIQSFTRQMIQSFDDVNNLFIQKQNYQNKLIDSII</sequence>
<dbReference type="STRING" id="312017.Q22U60"/>
<dbReference type="OrthoDB" id="330128at2759"/>
<evidence type="ECO:0000256" key="2">
    <source>
        <dbReference type="ARBA" id="ARBA00011915"/>
    </source>
</evidence>
<dbReference type="InterPro" id="IPR032259">
    <property type="entry name" value="HIBYL-CoA-H"/>
</dbReference>
<dbReference type="KEGG" id="tet:TTHERM_00263230"/>
<keyword evidence="6" id="KW-1185">Reference proteome</keyword>
<dbReference type="OMA" id="ACLTREY"/>
<dbReference type="CDD" id="cd06558">
    <property type="entry name" value="crotonase-like"/>
    <property type="match status" value="1"/>
</dbReference>
<dbReference type="SUPFAM" id="SSF52096">
    <property type="entry name" value="ClpP/crotonase"/>
    <property type="match status" value="1"/>
</dbReference>
<dbReference type="Proteomes" id="UP000009168">
    <property type="component" value="Unassembled WGS sequence"/>
</dbReference>
<accession>Q22U60</accession>
<dbReference type="GO" id="GO:0003860">
    <property type="term" value="F:3-hydroxyisobutyryl-CoA hydrolase activity"/>
    <property type="evidence" value="ECO:0007669"/>
    <property type="project" value="UniProtKB-EC"/>
</dbReference>
<dbReference type="InterPro" id="IPR045004">
    <property type="entry name" value="ECH_dom"/>
</dbReference>
<dbReference type="EMBL" id="GG662830">
    <property type="protein sequence ID" value="EAR88827.1"/>
    <property type="molecule type" value="Genomic_DNA"/>
</dbReference>
<dbReference type="PANTHER" id="PTHR43176:SF3">
    <property type="entry name" value="3-HYDROXYISOBUTYRYL-COA HYDROLASE, MITOCHONDRIAL"/>
    <property type="match status" value="1"/>
</dbReference>
<dbReference type="Pfam" id="PF16113">
    <property type="entry name" value="ECH_2"/>
    <property type="match status" value="1"/>
</dbReference>
<dbReference type="InterPro" id="IPR029045">
    <property type="entry name" value="ClpP/crotonase-like_dom_sf"/>
</dbReference>
<proteinExistence type="predicted"/>
<comment type="catalytic activity">
    <reaction evidence="1">
        <text>3-hydroxy-2-methylpropanoyl-CoA + H2O = 3-hydroxy-2-methylpropanoate + CoA + H(+)</text>
        <dbReference type="Rhea" id="RHEA:20888"/>
        <dbReference type="ChEBI" id="CHEBI:11805"/>
        <dbReference type="ChEBI" id="CHEBI:15377"/>
        <dbReference type="ChEBI" id="CHEBI:15378"/>
        <dbReference type="ChEBI" id="CHEBI:57287"/>
        <dbReference type="ChEBI" id="CHEBI:57340"/>
        <dbReference type="EC" id="3.1.2.4"/>
    </reaction>
</comment>
<evidence type="ECO:0000256" key="3">
    <source>
        <dbReference type="ARBA" id="ARBA00022801"/>
    </source>
</evidence>
<name>Q22U60_TETTS</name>
<evidence type="ECO:0000259" key="4">
    <source>
        <dbReference type="Pfam" id="PF16113"/>
    </source>
</evidence>
<keyword evidence="3" id="KW-0378">Hydrolase</keyword>
<gene>
    <name evidence="5" type="ORF">TTHERM_00263230</name>
</gene>
<dbReference type="Gene3D" id="3.90.226.10">
    <property type="entry name" value="2-enoyl-CoA Hydratase, Chain A, domain 1"/>
    <property type="match status" value="1"/>
</dbReference>
<protein>
    <recommendedName>
        <fullName evidence="2">3-hydroxyisobutyryl-CoA hydrolase</fullName>
        <ecNumber evidence="2">3.1.2.4</ecNumber>
    </recommendedName>
</protein>
<dbReference type="PANTHER" id="PTHR43176">
    <property type="entry name" value="3-HYDROXYISOBUTYRYL-COA HYDROLASE-RELATED"/>
    <property type="match status" value="1"/>
</dbReference>
<evidence type="ECO:0000313" key="6">
    <source>
        <dbReference type="Proteomes" id="UP000009168"/>
    </source>
</evidence>
<dbReference type="InParanoid" id="Q22U60"/>
<dbReference type="FunCoup" id="Q22U60">
    <property type="interactions" value="237"/>
</dbReference>
<organism evidence="5 6">
    <name type="scientific">Tetrahymena thermophila (strain SB210)</name>
    <dbReference type="NCBI Taxonomy" id="312017"/>
    <lineage>
        <taxon>Eukaryota</taxon>
        <taxon>Sar</taxon>
        <taxon>Alveolata</taxon>
        <taxon>Ciliophora</taxon>
        <taxon>Intramacronucleata</taxon>
        <taxon>Oligohymenophorea</taxon>
        <taxon>Hymenostomatida</taxon>
        <taxon>Tetrahymenina</taxon>
        <taxon>Tetrahymenidae</taxon>
        <taxon>Tetrahymena</taxon>
    </lineage>
</organism>
<dbReference type="AlphaFoldDB" id="Q22U60"/>
<dbReference type="eggNOG" id="KOG1684">
    <property type="taxonomic scope" value="Eukaryota"/>
</dbReference>
<evidence type="ECO:0000256" key="1">
    <source>
        <dbReference type="ARBA" id="ARBA00001709"/>
    </source>
</evidence>
<dbReference type="RefSeq" id="XP_001009072.1">
    <property type="nucleotide sequence ID" value="XM_001009072.3"/>
</dbReference>
<dbReference type="EC" id="3.1.2.4" evidence="2"/>